<evidence type="ECO:0000256" key="6">
    <source>
        <dbReference type="SAM" id="Phobius"/>
    </source>
</evidence>
<reference evidence="7 8" key="1">
    <citation type="submission" date="2020-01" db="EMBL/GenBank/DDBJ databases">
        <title>Genome analysis.</title>
        <authorList>
            <person name="Wu S."/>
            <person name="Wang G."/>
        </authorList>
    </citation>
    <scope>NUCLEOTIDE SEQUENCE [LARGE SCALE GENOMIC DNA]</scope>
    <source>
        <strain evidence="7 8">SYL130</strain>
    </source>
</reference>
<feature type="transmembrane region" description="Helical" evidence="6">
    <location>
        <begin position="370"/>
        <end position="390"/>
    </location>
</feature>
<keyword evidence="5 6" id="KW-0472">Membrane</keyword>
<evidence type="ECO:0000256" key="3">
    <source>
        <dbReference type="ARBA" id="ARBA00022692"/>
    </source>
</evidence>
<evidence type="ECO:0000256" key="2">
    <source>
        <dbReference type="ARBA" id="ARBA00022475"/>
    </source>
</evidence>
<dbReference type="PANTHER" id="PTHR33529:SF6">
    <property type="entry name" value="YJGP_YJGQ FAMILY PERMEASE"/>
    <property type="match status" value="1"/>
</dbReference>
<accession>A0ABX0A3I1</accession>
<keyword evidence="2" id="KW-1003">Cell membrane</keyword>
<dbReference type="EMBL" id="JAACJS010000015">
    <property type="protein sequence ID" value="NCI51711.1"/>
    <property type="molecule type" value="Genomic_DNA"/>
</dbReference>
<feature type="transmembrane region" description="Helical" evidence="6">
    <location>
        <begin position="12"/>
        <end position="37"/>
    </location>
</feature>
<dbReference type="PANTHER" id="PTHR33529">
    <property type="entry name" value="SLR0882 PROTEIN-RELATED"/>
    <property type="match status" value="1"/>
</dbReference>
<comment type="caution">
    <text evidence="7">The sequence shown here is derived from an EMBL/GenBank/DDBJ whole genome shotgun (WGS) entry which is preliminary data.</text>
</comment>
<gene>
    <name evidence="7" type="ORF">GWC95_17435</name>
</gene>
<feature type="transmembrane region" description="Helical" evidence="6">
    <location>
        <begin position="397"/>
        <end position="415"/>
    </location>
</feature>
<feature type="transmembrane region" description="Helical" evidence="6">
    <location>
        <begin position="49"/>
        <end position="72"/>
    </location>
</feature>
<evidence type="ECO:0000256" key="5">
    <source>
        <dbReference type="ARBA" id="ARBA00023136"/>
    </source>
</evidence>
<evidence type="ECO:0000256" key="1">
    <source>
        <dbReference type="ARBA" id="ARBA00004651"/>
    </source>
</evidence>
<dbReference type="Proteomes" id="UP000753802">
    <property type="component" value="Unassembled WGS sequence"/>
</dbReference>
<comment type="subcellular location">
    <subcellularLocation>
        <location evidence="1">Cell membrane</location>
        <topology evidence="1">Multi-pass membrane protein</topology>
    </subcellularLocation>
</comment>
<name>A0ABX0A3I1_9BACT</name>
<keyword evidence="4 6" id="KW-1133">Transmembrane helix</keyword>
<evidence type="ECO:0000256" key="4">
    <source>
        <dbReference type="ARBA" id="ARBA00022989"/>
    </source>
</evidence>
<dbReference type="InterPro" id="IPR005495">
    <property type="entry name" value="LptG/LptF_permease"/>
</dbReference>
<keyword evidence="3 6" id="KW-0812">Transmembrane</keyword>
<protein>
    <submittedName>
        <fullName evidence="7">YjgP/YjgQ family permease</fullName>
    </submittedName>
</protein>
<keyword evidence="8" id="KW-1185">Reference proteome</keyword>
<evidence type="ECO:0000313" key="8">
    <source>
        <dbReference type="Proteomes" id="UP000753802"/>
    </source>
</evidence>
<dbReference type="Pfam" id="PF03739">
    <property type="entry name" value="LptF_LptG"/>
    <property type="match status" value="2"/>
</dbReference>
<proteinExistence type="predicted"/>
<evidence type="ECO:0000313" key="7">
    <source>
        <dbReference type="EMBL" id="NCI51711.1"/>
    </source>
</evidence>
<sequence length="482" mass="55269">MIKKLDILIIRSFIGPFIGAFAISLFVLTMQFFWLWIDDFVGKGLDLFTILRLVGFVAITCVPLALPLALLFSSIMSFGNLGESFELVAIKAAGIPLSRFMRPLVIVTVFISGCAFLFANNIIPYSNLQLSTLKYDIIRTKPAMDIKEGVFYDKIDGYVIKLGKKEKNDTIIHDVIIFEKKPGVGLQDNMLMAERGVMRVGRDNKFLEFILRNGWRYEEKGARGTTNTEFTRTHFKEYKKLLDMRGFGLERTGDSSFYDPRMLSIRQLNYAIDSLQNKDTLYKQRTSRELAPYFRFLRYIDTGWTKVDTARIRKVKSFNELVPDSLKSDFANSAQGLIATTKGNISVLVTDYNEKMKSMRYHEIEWHRKLTLSAACLVLLLIGAPLGSIIRKGGLGLPLVFAIVFFVIFHLFNTFGEKFVKSEQTSAFAGMWLSTFILIPIGIFLTFKAMRDSQLFNQEFYYRTFKVLRRFLANFRFGKKSS</sequence>
<feature type="transmembrane region" description="Helical" evidence="6">
    <location>
        <begin position="427"/>
        <end position="447"/>
    </location>
</feature>
<dbReference type="RefSeq" id="WP_161819983.1">
    <property type="nucleotide sequence ID" value="NZ_JAACJS010000015.1"/>
</dbReference>
<organism evidence="7 8">
    <name type="scientific">Sediminibacterium roseum</name>
    <dbReference type="NCBI Taxonomy" id="1978412"/>
    <lineage>
        <taxon>Bacteria</taxon>
        <taxon>Pseudomonadati</taxon>
        <taxon>Bacteroidota</taxon>
        <taxon>Chitinophagia</taxon>
        <taxon>Chitinophagales</taxon>
        <taxon>Chitinophagaceae</taxon>
        <taxon>Sediminibacterium</taxon>
    </lineage>
</organism>
<feature type="transmembrane region" description="Helical" evidence="6">
    <location>
        <begin position="104"/>
        <end position="123"/>
    </location>
</feature>